<sequence length="440" mass="49678">MSFQEFYNSIWNIEYILQILVAEAMCCLNFQRRSRFVLRATLSVAVCIGLYMLMRAADSLIALTSLPPYVYGVKLIAAFALSIAAMFVCFKESGWSIVFVDCAAQSMQHTVFEIAMLITRELITDIGIAAYIFINLAVFIVGYAVLFLMFVYKMNSKEFSNVVNKRLIFTVIICVVICFGISWYGQGFYSGAGAILFRFTVCMLCFILLAYQFSFLDNSTMVIQNGRLQQILIDSQKKYELLDAKREIINIKCHDIKKQLREYGEKLRIDDDSLHDMLDAVNIYDTSMHTGNRELDILLSDKALHCEQEKISFGAIVDGAACSFMQPMDLYALFGNLLDNAIEAVKQLKDPAKAVINLNVRREGKLLLIHCENYFSGDIKFVDGLPVTTKDNEAYHGYGIKSIKHIAEEYNGIMSCSVDGDVFFVNIILSIGSKTKSMTN</sequence>
<feature type="transmembrane region" description="Helical" evidence="1">
    <location>
        <begin position="69"/>
        <end position="90"/>
    </location>
</feature>
<keyword evidence="1" id="KW-1133">Transmembrane helix</keyword>
<reference evidence="3" key="2">
    <citation type="journal article" date="2021" name="PeerJ">
        <title>Extensive microbial diversity within the chicken gut microbiome revealed by metagenomics and culture.</title>
        <authorList>
            <person name="Gilroy R."/>
            <person name="Ravi A."/>
            <person name="Getino M."/>
            <person name="Pursley I."/>
            <person name="Horton D.L."/>
            <person name="Alikhan N.F."/>
            <person name="Baker D."/>
            <person name="Gharbi K."/>
            <person name="Hall N."/>
            <person name="Watson M."/>
            <person name="Adriaenssens E.M."/>
            <person name="Foster-Nyarko E."/>
            <person name="Jarju S."/>
            <person name="Secka A."/>
            <person name="Antonio M."/>
            <person name="Oren A."/>
            <person name="Chaudhuri R.R."/>
            <person name="La Ragione R."/>
            <person name="Hildebrand F."/>
            <person name="Pallen M.J."/>
        </authorList>
    </citation>
    <scope>NUCLEOTIDE SEQUENCE</scope>
    <source>
        <strain evidence="3">CHK195-12923</strain>
    </source>
</reference>
<keyword evidence="1" id="KW-0812">Transmembrane</keyword>
<dbReference type="PANTHER" id="PTHR40448">
    <property type="entry name" value="TWO-COMPONENT SENSOR HISTIDINE KINASE"/>
    <property type="match status" value="1"/>
</dbReference>
<feature type="domain" description="Sensor histidine kinase NatK-like C-terminal" evidence="2">
    <location>
        <begin position="325"/>
        <end position="429"/>
    </location>
</feature>
<proteinExistence type="predicted"/>
<dbReference type="GO" id="GO:0042802">
    <property type="term" value="F:identical protein binding"/>
    <property type="evidence" value="ECO:0007669"/>
    <property type="project" value="TreeGrafter"/>
</dbReference>
<dbReference type="InterPro" id="IPR032834">
    <property type="entry name" value="NatK-like_C"/>
</dbReference>
<evidence type="ECO:0000313" key="4">
    <source>
        <dbReference type="Proteomes" id="UP000824110"/>
    </source>
</evidence>
<dbReference type="Pfam" id="PF14501">
    <property type="entry name" value="HATPase_c_5"/>
    <property type="match status" value="1"/>
</dbReference>
<dbReference type="AlphaFoldDB" id="A0A9D1MJB3"/>
<dbReference type="CDD" id="cd16935">
    <property type="entry name" value="HATPase_AgrC-ComD-like"/>
    <property type="match status" value="1"/>
</dbReference>
<protein>
    <submittedName>
        <fullName evidence="3">GHKL domain-containing protein</fullName>
    </submittedName>
</protein>
<feature type="transmembrane region" description="Helical" evidence="1">
    <location>
        <begin position="130"/>
        <end position="155"/>
    </location>
</feature>
<name>A0A9D1MJB3_9FIRM</name>
<dbReference type="PANTHER" id="PTHR40448:SF1">
    <property type="entry name" value="TWO-COMPONENT SENSOR HISTIDINE KINASE"/>
    <property type="match status" value="1"/>
</dbReference>
<dbReference type="Gene3D" id="3.30.565.10">
    <property type="entry name" value="Histidine kinase-like ATPase, C-terminal domain"/>
    <property type="match status" value="1"/>
</dbReference>
<dbReference type="Proteomes" id="UP000824110">
    <property type="component" value="Unassembled WGS sequence"/>
</dbReference>
<dbReference type="SUPFAM" id="SSF55874">
    <property type="entry name" value="ATPase domain of HSP90 chaperone/DNA topoisomerase II/histidine kinase"/>
    <property type="match status" value="1"/>
</dbReference>
<comment type="caution">
    <text evidence="3">The sequence shown here is derived from an EMBL/GenBank/DDBJ whole genome shotgun (WGS) entry which is preliminary data.</text>
</comment>
<organism evidence="3 4">
    <name type="scientific">Candidatus Coproplasma excrementigallinarum</name>
    <dbReference type="NCBI Taxonomy" id="2840747"/>
    <lineage>
        <taxon>Bacteria</taxon>
        <taxon>Bacillati</taxon>
        <taxon>Bacillota</taxon>
        <taxon>Clostridia</taxon>
        <taxon>Eubacteriales</taxon>
        <taxon>Candidatus Coproplasma</taxon>
    </lineage>
</organism>
<evidence type="ECO:0000256" key="1">
    <source>
        <dbReference type="SAM" id="Phobius"/>
    </source>
</evidence>
<evidence type="ECO:0000313" key="3">
    <source>
        <dbReference type="EMBL" id="HIU61301.1"/>
    </source>
</evidence>
<accession>A0A9D1MJB3</accession>
<gene>
    <name evidence="3" type="ORF">IAB69_01450</name>
</gene>
<evidence type="ECO:0000259" key="2">
    <source>
        <dbReference type="Pfam" id="PF14501"/>
    </source>
</evidence>
<feature type="transmembrane region" description="Helical" evidence="1">
    <location>
        <begin position="167"/>
        <end position="185"/>
    </location>
</feature>
<feature type="transmembrane region" description="Helical" evidence="1">
    <location>
        <begin position="191"/>
        <end position="211"/>
    </location>
</feature>
<keyword evidence="1" id="KW-0472">Membrane</keyword>
<dbReference type="InterPro" id="IPR036890">
    <property type="entry name" value="HATPase_C_sf"/>
</dbReference>
<reference evidence="3" key="1">
    <citation type="submission" date="2020-10" db="EMBL/GenBank/DDBJ databases">
        <authorList>
            <person name="Gilroy R."/>
        </authorList>
    </citation>
    <scope>NUCLEOTIDE SEQUENCE</scope>
    <source>
        <strain evidence="3">CHK195-12923</strain>
    </source>
</reference>
<dbReference type="EMBL" id="DVNE01000012">
    <property type="protein sequence ID" value="HIU61301.1"/>
    <property type="molecule type" value="Genomic_DNA"/>
</dbReference>
<feature type="transmembrane region" description="Helical" evidence="1">
    <location>
        <begin position="37"/>
        <end position="57"/>
    </location>
</feature>